<keyword evidence="5" id="KW-1185">Reference proteome</keyword>
<evidence type="ECO:0000259" key="3">
    <source>
        <dbReference type="SMART" id="SM00822"/>
    </source>
</evidence>
<dbReference type="PANTHER" id="PTHR43639:SF1">
    <property type="entry name" value="SHORT-CHAIN DEHYDROGENASE_REDUCTASE FAMILY PROTEIN"/>
    <property type="match status" value="1"/>
</dbReference>
<dbReference type="Proteomes" id="UP001597145">
    <property type="component" value="Unassembled WGS sequence"/>
</dbReference>
<gene>
    <name evidence="4" type="ORF">ACFSCY_31205</name>
</gene>
<evidence type="ECO:0000256" key="1">
    <source>
        <dbReference type="ARBA" id="ARBA00006484"/>
    </source>
</evidence>
<dbReference type="EMBL" id="JBHUCP010000026">
    <property type="protein sequence ID" value="MFD1533894.1"/>
    <property type="molecule type" value="Genomic_DNA"/>
</dbReference>
<organism evidence="4 5">
    <name type="scientific">Pseudonocardia aurantiaca</name>
    <dbReference type="NCBI Taxonomy" id="75290"/>
    <lineage>
        <taxon>Bacteria</taxon>
        <taxon>Bacillati</taxon>
        <taxon>Actinomycetota</taxon>
        <taxon>Actinomycetes</taxon>
        <taxon>Pseudonocardiales</taxon>
        <taxon>Pseudonocardiaceae</taxon>
        <taxon>Pseudonocardia</taxon>
    </lineage>
</organism>
<dbReference type="InterPro" id="IPR057326">
    <property type="entry name" value="KR_dom"/>
</dbReference>
<name>A0ABW4FV27_9PSEU</name>
<feature type="domain" description="Ketoreductase" evidence="3">
    <location>
        <begin position="7"/>
        <end position="187"/>
    </location>
</feature>
<dbReference type="Gene3D" id="3.40.50.720">
    <property type="entry name" value="NAD(P)-binding Rossmann-like Domain"/>
    <property type="match status" value="1"/>
</dbReference>
<dbReference type="SUPFAM" id="SSF51735">
    <property type="entry name" value="NAD(P)-binding Rossmann-fold domains"/>
    <property type="match status" value="1"/>
</dbReference>
<dbReference type="PRINTS" id="PR00080">
    <property type="entry name" value="SDRFAMILY"/>
</dbReference>
<dbReference type="PRINTS" id="PR00081">
    <property type="entry name" value="GDHRDH"/>
</dbReference>
<dbReference type="InterPro" id="IPR002347">
    <property type="entry name" value="SDR_fam"/>
</dbReference>
<dbReference type="PANTHER" id="PTHR43639">
    <property type="entry name" value="OXIDOREDUCTASE, SHORT-CHAIN DEHYDROGENASE/REDUCTASE FAMILY (AFU_ORTHOLOGUE AFUA_5G02870)"/>
    <property type="match status" value="1"/>
</dbReference>
<evidence type="ECO:0000313" key="4">
    <source>
        <dbReference type="EMBL" id="MFD1533894.1"/>
    </source>
</evidence>
<sequence>MRRLTGRTAVVTGASRGIGRAIAERLAADGALVAVHYGSNQAAADETVATIQRAGGSAFAVGAELGDDQGVDALFAGLDEGLSGRPLDILVNNAAVPPAGPIDSSTPEEFDRIFAVNVKAPFFVIQRAIPRMSGRGRIITISSVATRMANPTQTSFAMAKGAVETMSFTLANELGARGITVNAVAPGATKTDVNAALFEQPPGFEAYLASMTALDRLGRADDIADAVAFLASDDGRWVTGHVLDVSGGIHLGPRVPSRT</sequence>
<reference evidence="5" key="1">
    <citation type="journal article" date="2019" name="Int. J. Syst. Evol. Microbiol.">
        <title>The Global Catalogue of Microorganisms (GCM) 10K type strain sequencing project: providing services to taxonomists for standard genome sequencing and annotation.</title>
        <authorList>
            <consortium name="The Broad Institute Genomics Platform"/>
            <consortium name="The Broad Institute Genome Sequencing Center for Infectious Disease"/>
            <person name="Wu L."/>
            <person name="Ma J."/>
        </authorList>
    </citation>
    <scope>NUCLEOTIDE SEQUENCE [LARGE SCALE GENOMIC DNA]</scope>
    <source>
        <strain evidence="5">JCM 12165</strain>
    </source>
</reference>
<comment type="similarity">
    <text evidence="1">Belongs to the short-chain dehydrogenases/reductases (SDR) family.</text>
</comment>
<comment type="caution">
    <text evidence="4">The sequence shown here is derived from an EMBL/GenBank/DDBJ whole genome shotgun (WGS) entry which is preliminary data.</text>
</comment>
<proteinExistence type="inferred from homology"/>
<keyword evidence="2" id="KW-0560">Oxidoreductase</keyword>
<accession>A0ABW4FV27</accession>
<evidence type="ECO:0000313" key="5">
    <source>
        <dbReference type="Proteomes" id="UP001597145"/>
    </source>
</evidence>
<protein>
    <submittedName>
        <fullName evidence="4">SDR family oxidoreductase</fullName>
    </submittedName>
</protein>
<dbReference type="SMART" id="SM00822">
    <property type="entry name" value="PKS_KR"/>
    <property type="match status" value="1"/>
</dbReference>
<dbReference type="RefSeq" id="WP_343977753.1">
    <property type="nucleotide sequence ID" value="NZ_BAAAJG010000009.1"/>
</dbReference>
<dbReference type="InterPro" id="IPR036291">
    <property type="entry name" value="NAD(P)-bd_dom_sf"/>
</dbReference>
<dbReference type="Pfam" id="PF13561">
    <property type="entry name" value="adh_short_C2"/>
    <property type="match status" value="1"/>
</dbReference>
<evidence type="ECO:0000256" key="2">
    <source>
        <dbReference type="ARBA" id="ARBA00023002"/>
    </source>
</evidence>